<name>E1Z562_CHLVA</name>
<organism evidence="5">
    <name type="scientific">Chlorella variabilis</name>
    <name type="common">Green alga</name>
    <dbReference type="NCBI Taxonomy" id="554065"/>
    <lineage>
        <taxon>Eukaryota</taxon>
        <taxon>Viridiplantae</taxon>
        <taxon>Chlorophyta</taxon>
        <taxon>core chlorophytes</taxon>
        <taxon>Trebouxiophyceae</taxon>
        <taxon>Chlorellales</taxon>
        <taxon>Chlorellaceae</taxon>
        <taxon>Chlorella clade</taxon>
        <taxon>Chlorella</taxon>
    </lineage>
</organism>
<dbReference type="InterPro" id="IPR029058">
    <property type="entry name" value="AB_hydrolase_fold"/>
</dbReference>
<dbReference type="InterPro" id="IPR051218">
    <property type="entry name" value="Sec_MonoDiacylglyc_Lipase"/>
</dbReference>
<dbReference type="PANTHER" id="PTHR45856:SF24">
    <property type="entry name" value="FUNGAL LIPASE-LIKE DOMAIN-CONTAINING PROTEIN"/>
    <property type="match status" value="1"/>
</dbReference>
<evidence type="ECO:0000256" key="1">
    <source>
        <dbReference type="SAM" id="MobiDB-lite"/>
    </source>
</evidence>
<dbReference type="Gene3D" id="3.40.50.1820">
    <property type="entry name" value="alpha/beta hydrolase"/>
    <property type="match status" value="1"/>
</dbReference>
<dbReference type="AlphaFoldDB" id="E1Z562"/>
<keyword evidence="2" id="KW-1133">Transmembrane helix</keyword>
<feature type="region of interest" description="Disordered" evidence="1">
    <location>
        <begin position="1"/>
        <end position="36"/>
    </location>
</feature>
<accession>E1Z562</accession>
<keyword evidence="5" id="KW-1185">Reference proteome</keyword>
<protein>
    <recommendedName>
        <fullName evidence="3">Fungal lipase-type domain-containing protein</fullName>
    </recommendedName>
</protein>
<dbReference type="KEGG" id="cvr:CHLNCDRAFT_138063"/>
<feature type="transmembrane region" description="Helical" evidence="2">
    <location>
        <begin position="325"/>
        <end position="343"/>
    </location>
</feature>
<proteinExistence type="predicted"/>
<dbReference type="OrthoDB" id="514788at2759"/>
<dbReference type="SUPFAM" id="SSF53474">
    <property type="entry name" value="alpha/beta-Hydrolases"/>
    <property type="match status" value="1"/>
</dbReference>
<keyword evidence="2" id="KW-0812">Transmembrane</keyword>
<dbReference type="InParanoid" id="E1Z562"/>
<dbReference type="CDD" id="cd00519">
    <property type="entry name" value="Lipase_3"/>
    <property type="match status" value="1"/>
</dbReference>
<feature type="domain" description="Fungal lipase-type" evidence="3">
    <location>
        <begin position="488"/>
        <end position="637"/>
    </location>
</feature>
<feature type="transmembrane region" description="Helical" evidence="2">
    <location>
        <begin position="269"/>
        <end position="293"/>
    </location>
</feature>
<dbReference type="Pfam" id="PF01764">
    <property type="entry name" value="Lipase_3"/>
    <property type="match status" value="1"/>
</dbReference>
<feature type="transmembrane region" description="Helical" evidence="2">
    <location>
        <begin position="132"/>
        <end position="152"/>
    </location>
</feature>
<evidence type="ECO:0000259" key="3">
    <source>
        <dbReference type="Pfam" id="PF01764"/>
    </source>
</evidence>
<evidence type="ECO:0000313" key="4">
    <source>
        <dbReference type="EMBL" id="EFN59470.1"/>
    </source>
</evidence>
<dbReference type="EMBL" id="GL433836">
    <property type="protein sequence ID" value="EFN59470.1"/>
    <property type="molecule type" value="Genomic_DNA"/>
</dbReference>
<dbReference type="GO" id="GO:0006629">
    <property type="term" value="P:lipid metabolic process"/>
    <property type="evidence" value="ECO:0007669"/>
    <property type="project" value="InterPro"/>
</dbReference>
<evidence type="ECO:0000313" key="5">
    <source>
        <dbReference type="Proteomes" id="UP000008141"/>
    </source>
</evidence>
<gene>
    <name evidence="4" type="ORF">CHLNCDRAFT_138063</name>
</gene>
<keyword evidence="2" id="KW-0472">Membrane</keyword>
<dbReference type="eggNOG" id="KOG4569">
    <property type="taxonomic scope" value="Eukaryota"/>
</dbReference>
<sequence>MGGTGRSVAADGVQAADQEDRPVQDSHAAAGAAEHRLPPVASKPSVTLHYDPSRDIVLRYECVGERSVKSVILVVYFVPPTYFLENEGMIVANTVFASLLTMVTLATLWQFLRRLRRSNQCGKRWTHRRRRLAAMAGTELGLQVINSIMFLVPNSYVLARQCSWFSSTVTWTAGVRWTTWNSAFLLYWIEGHSWMPAPRNSRWYVERGEEWGAPVVMDAPFWRHWPKACLWVGLVVSVSIITSRNLRAFNEEVEALGPSCRYQTYACNVSGTITGLIVGLTLCIASYSLLYFYSISRAFQHLLRQPYNSFRMANFVLRIQIRQRTMAIAFFFLCMVCYTFIGFSTCRSYVLTWLGYLPSMLVMVWSGISNGYSMTPKRPHDDGILREFAWTEGEEEQRKKAARASSLPPDSLSTVAIDKEPIFCFETGLKAMYWSMLVYDHDEAPDSPYSVEAALNLYDLQHFEMHWDKDPTGVDTKAIVGWNNDMAVIAFRGTASLANAKADIQVWRTAWPPGLGSQWVFSTPMVHWGFHKAWTANDFCHRILGWLEQRLHPSGDAGEAAPSKPLRVLITGHSLGGALATLCAYDIASRYPDTAVAVKCYTFGAPRTGNHAFAKLYDKTVPDTWQMINSDDVVTRAGKFLVLYKRPGLRVLINQLGDMVVRPNYVESVIRRVPGGASVRDHLLTSYQVALASVLGAQFSSKRFATGREGVLSLAQRKGGPVVLDMVGLAQEPLAILQEHGWEALLELRRRTKQGRQLLPGWARHKALASDQSLQEVVLVGADSGLPAAAQGAAGEQEVKLEESVTAGELPPQLQRGSSLVGQLLKRASLATSRQPSGLQRILTTRGPVHDRSGASPFDLAAEEEGRMEAAREVGAVTPG</sequence>
<reference evidence="4 5" key="1">
    <citation type="journal article" date="2010" name="Plant Cell">
        <title>The Chlorella variabilis NC64A genome reveals adaptation to photosymbiosis, coevolution with viruses, and cryptic sex.</title>
        <authorList>
            <person name="Blanc G."/>
            <person name="Duncan G."/>
            <person name="Agarkova I."/>
            <person name="Borodovsky M."/>
            <person name="Gurnon J."/>
            <person name="Kuo A."/>
            <person name="Lindquist E."/>
            <person name="Lucas S."/>
            <person name="Pangilinan J."/>
            <person name="Polle J."/>
            <person name="Salamov A."/>
            <person name="Terry A."/>
            <person name="Yamada T."/>
            <person name="Dunigan D.D."/>
            <person name="Grigoriev I.V."/>
            <person name="Claverie J.M."/>
            <person name="Van Etten J.L."/>
        </authorList>
    </citation>
    <scope>NUCLEOTIDE SEQUENCE [LARGE SCALE GENOMIC DNA]</scope>
    <source>
        <strain evidence="4 5">NC64A</strain>
    </source>
</reference>
<dbReference type="RefSeq" id="XP_005851572.1">
    <property type="nucleotide sequence ID" value="XM_005851510.1"/>
</dbReference>
<dbReference type="PANTHER" id="PTHR45856">
    <property type="entry name" value="ALPHA/BETA-HYDROLASES SUPERFAMILY PROTEIN"/>
    <property type="match status" value="1"/>
</dbReference>
<dbReference type="InterPro" id="IPR002921">
    <property type="entry name" value="Fungal_lipase-type"/>
</dbReference>
<feature type="transmembrane region" description="Helical" evidence="2">
    <location>
        <begin position="90"/>
        <end position="112"/>
    </location>
</feature>
<dbReference type="Proteomes" id="UP000008141">
    <property type="component" value="Unassembled WGS sequence"/>
</dbReference>
<dbReference type="GeneID" id="17358661"/>
<evidence type="ECO:0000256" key="2">
    <source>
        <dbReference type="SAM" id="Phobius"/>
    </source>
</evidence>